<sequence>MGGPRTGAPVAALAAVMVLTLLGALDQTLLTAALAVIARDLGQPHLVSAVLTAFLAATTSTMLLSGALGDRHGRRPVLLGAITVFVTGAAVCAFAPSLPVLIGGRFLQGLGAGALVVGAQAALGDVLSPRERGRYLGLLGAVYALAAVGGPVLGGLAVDHLTWRAVFAVHLPLGVLAAVLVVRGLPRGGTRTDRPFDVAGSVALAVLSLSVVLGGTALGRPGELPSWLGPATAAAGAAAVLGWWVSARRAPAPVLPIRLLTGRATGIPALVSLLTGAALFGTIAFLPAAVQIVHGISATSAGSTVTAAMAGMIITSTLSGRRITRTGRYRAIPVVGGTACAAALGALAVLGPGAPLPLLLAVLFLLGAGAGMVVQVMVLVAQNAAGPDELGSVTGTVTCLRQIGATLGVVIIGALLTGRGGSLLDPATAGHAVQAGTAVLAVAAGIAALSCLAVPAVPLRTRPAGTAARRDSAGAARHGLAGVTRPGHAPAPPGTAGATPPGPTGEAHPGHAGAAPTSPDGRTPR</sequence>
<feature type="transmembrane region" description="Helical" evidence="6">
    <location>
        <begin position="45"/>
        <end position="65"/>
    </location>
</feature>
<dbReference type="Pfam" id="PF07690">
    <property type="entry name" value="MFS_1"/>
    <property type="match status" value="1"/>
</dbReference>
<keyword evidence="9" id="KW-1185">Reference proteome</keyword>
<feature type="transmembrane region" description="Helical" evidence="6">
    <location>
        <begin position="331"/>
        <end position="350"/>
    </location>
</feature>
<evidence type="ECO:0000256" key="1">
    <source>
        <dbReference type="ARBA" id="ARBA00004651"/>
    </source>
</evidence>
<feature type="transmembrane region" description="Helical" evidence="6">
    <location>
        <begin position="296"/>
        <end position="319"/>
    </location>
</feature>
<dbReference type="GO" id="GO:0022857">
    <property type="term" value="F:transmembrane transporter activity"/>
    <property type="evidence" value="ECO:0007669"/>
    <property type="project" value="InterPro"/>
</dbReference>
<feature type="transmembrane region" description="Helical" evidence="6">
    <location>
        <begin position="163"/>
        <end position="186"/>
    </location>
</feature>
<reference evidence="8 9" key="1">
    <citation type="submission" date="2016-09" db="EMBL/GenBank/DDBJ databases">
        <title>Pseudonocardia autotrophica DSM535, a candidate organism with high potential of specific P450 cytochromes.</title>
        <authorList>
            <person name="Grumaz C."/>
            <person name="Vainshtein Y."/>
            <person name="Kirstahler P."/>
            <person name="Sohn K."/>
        </authorList>
    </citation>
    <scope>NUCLEOTIDE SEQUENCE [LARGE SCALE GENOMIC DNA]</scope>
    <source>
        <strain evidence="8 9">DSM 535</strain>
    </source>
</reference>
<dbReference type="Gene3D" id="1.20.1250.20">
    <property type="entry name" value="MFS general substrate transporter like domains"/>
    <property type="match status" value="1"/>
</dbReference>
<evidence type="ECO:0000259" key="7">
    <source>
        <dbReference type="PROSITE" id="PS50850"/>
    </source>
</evidence>
<dbReference type="InterPro" id="IPR011701">
    <property type="entry name" value="MFS"/>
</dbReference>
<dbReference type="EMBL" id="MIGB01000018">
    <property type="protein sequence ID" value="OSY39263.1"/>
    <property type="molecule type" value="Genomic_DNA"/>
</dbReference>
<feature type="transmembrane region" description="Helical" evidence="6">
    <location>
        <begin position="266"/>
        <end position="290"/>
    </location>
</feature>
<evidence type="ECO:0000256" key="3">
    <source>
        <dbReference type="ARBA" id="ARBA00022989"/>
    </source>
</evidence>
<dbReference type="OrthoDB" id="7375466at2"/>
<proteinExistence type="predicted"/>
<feature type="compositionally biased region" description="Low complexity" evidence="5">
    <location>
        <begin position="494"/>
        <end position="517"/>
    </location>
</feature>
<evidence type="ECO:0000256" key="5">
    <source>
        <dbReference type="SAM" id="MobiDB-lite"/>
    </source>
</evidence>
<evidence type="ECO:0000256" key="2">
    <source>
        <dbReference type="ARBA" id="ARBA00022692"/>
    </source>
</evidence>
<dbReference type="PROSITE" id="PS50850">
    <property type="entry name" value="MFS"/>
    <property type="match status" value="1"/>
</dbReference>
<organism evidence="8 9">
    <name type="scientific">Pseudonocardia autotrophica</name>
    <name type="common">Amycolata autotrophica</name>
    <name type="synonym">Nocardia autotrophica</name>
    <dbReference type="NCBI Taxonomy" id="2074"/>
    <lineage>
        <taxon>Bacteria</taxon>
        <taxon>Bacillati</taxon>
        <taxon>Actinomycetota</taxon>
        <taxon>Actinomycetes</taxon>
        <taxon>Pseudonocardiales</taxon>
        <taxon>Pseudonocardiaceae</taxon>
        <taxon>Pseudonocardia</taxon>
    </lineage>
</organism>
<evidence type="ECO:0000313" key="9">
    <source>
        <dbReference type="Proteomes" id="UP000194360"/>
    </source>
</evidence>
<name>A0A1Y2MVP4_PSEAH</name>
<evidence type="ECO:0000256" key="4">
    <source>
        <dbReference type="ARBA" id="ARBA00023136"/>
    </source>
</evidence>
<feature type="domain" description="Major facilitator superfamily (MFS) profile" evidence="7">
    <location>
        <begin position="12"/>
        <end position="462"/>
    </location>
</feature>
<comment type="caution">
    <text evidence="8">The sequence shown here is derived from an EMBL/GenBank/DDBJ whole genome shotgun (WGS) entry which is preliminary data.</text>
</comment>
<feature type="transmembrane region" description="Helical" evidence="6">
    <location>
        <begin position="356"/>
        <end position="381"/>
    </location>
</feature>
<feature type="transmembrane region" description="Helical" evidence="6">
    <location>
        <begin position="77"/>
        <end position="96"/>
    </location>
</feature>
<comment type="subcellular location">
    <subcellularLocation>
        <location evidence="1">Cell membrane</location>
        <topology evidence="1">Multi-pass membrane protein</topology>
    </subcellularLocation>
</comment>
<feature type="transmembrane region" description="Helical" evidence="6">
    <location>
        <begin position="393"/>
        <end position="416"/>
    </location>
</feature>
<feature type="transmembrane region" description="Helical" evidence="6">
    <location>
        <begin position="135"/>
        <end position="157"/>
    </location>
</feature>
<keyword evidence="2 6" id="KW-0812">Transmembrane</keyword>
<evidence type="ECO:0000256" key="6">
    <source>
        <dbReference type="SAM" id="Phobius"/>
    </source>
</evidence>
<protein>
    <submittedName>
        <fullName evidence="8">Multidrug resistance protein 3</fullName>
    </submittedName>
</protein>
<feature type="transmembrane region" description="Helical" evidence="6">
    <location>
        <begin position="436"/>
        <end position="459"/>
    </location>
</feature>
<feature type="transmembrane region" description="Helical" evidence="6">
    <location>
        <begin position="224"/>
        <end position="245"/>
    </location>
</feature>
<dbReference type="Proteomes" id="UP000194360">
    <property type="component" value="Unassembled WGS sequence"/>
</dbReference>
<keyword evidence="4 6" id="KW-0472">Membrane</keyword>
<keyword evidence="3 6" id="KW-1133">Transmembrane helix</keyword>
<dbReference type="PRINTS" id="PR01036">
    <property type="entry name" value="TCRTETB"/>
</dbReference>
<gene>
    <name evidence="8" type="primary">bmr3_2</name>
    <name evidence="8" type="ORF">BG845_03536</name>
</gene>
<dbReference type="GO" id="GO:0005886">
    <property type="term" value="C:plasma membrane"/>
    <property type="evidence" value="ECO:0007669"/>
    <property type="project" value="UniProtKB-SubCell"/>
</dbReference>
<dbReference type="RefSeq" id="WP_085913743.1">
    <property type="nucleotide sequence ID" value="NZ_AP018920.1"/>
</dbReference>
<feature type="transmembrane region" description="Helical" evidence="6">
    <location>
        <begin position="102"/>
        <end position="123"/>
    </location>
</feature>
<feature type="transmembrane region" description="Helical" evidence="6">
    <location>
        <begin position="198"/>
        <end position="218"/>
    </location>
</feature>
<dbReference type="PANTHER" id="PTHR23501:SF197">
    <property type="entry name" value="COMD"/>
    <property type="match status" value="1"/>
</dbReference>
<dbReference type="InterPro" id="IPR020846">
    <property type="entry name" value="MFS_dom"/>
</dbReference>
<dbReference type="AlphaFoldDB" id="A0A1Y2MVP4"/>
<dbReference type="PANTHER" id="PTHR23501">
    <property type="entry name" value="MAJOR FACILITATOR SUPERFAMILY"/>
    <property type="match status" value="1"/>
</dbReference>
<evidence type="ECO:0000313" key="8">
    <source>
        <dbReference type="EMBL" id="OSY39263.1"/>
    </source>
</evidence>
<dbReference type="InterPro" id="IPR036259">
    <property type="entry name" value="MFS_trans_sf"/>
</dbReference>
<feature type="region of interest" description="Disordered" evidence="5">
    <location>
        <begin position="465"/>
        <end position="525"/>
    </location>
</feature>
<dbReference type="SUPFAM" id="SSF103473">
    <property type="entry name" value="MFS general substrate transporter"/>
    <property type="match status" value="1"/>
</dbReference>
<dbReference type="Gene3D" id="1.20.1720.10">
    <property type="entry name" value="Multidrug resistance protein D"/>
    <property type="match status" value="1"/>
</dbReference>
<accession>A0A1Y2MVP4</accession>
<dbReference type="STRING" id="2074.BG845_03536"/>